<sequence>WQTAHYVCRIARSACRSSSQKVLRYFLGALYMRSPFPLKKGEGMRKGRMFFIDTQTRKISPLGQSRLLLPSVEMTRMVLF</sequence>
<proteinExistence type="predicted"/>
<gene>
    <name evidence="1" type="ORF">H9851_02780</name>
</gene>
<organism evidence="1 2">
    <name type="scientific">Candidatus Borkfalkia faecavium</name>
    <dbReference type="NCBI Taxonomy" id="2838508"/>
    <lineage>
        <taxon>Bacteria</taxon>
        <taxon>Bacillati</taxon>
        <taxon>Bacillota</taxon>
        <taxon>Clostridia</taxon>
        <taxon>Christensenellales</taxon>
        <taxon>Christensenellaceae</taxon>
        <taxon>Candidatus Borkfalkia</taxon>
    </lineage>
</organism>
<comment type="caution">
    <text evidence="1">The sequence shown here is derived from an EMBL/GenBank/DDBJ whole genome shotgun (WGS) entry which is preliminary data.</text>
</comment>
<dbReference type="EMBL" id="DXEW01000015">
    <property type="protein sequence ID" value="HIX50186.1"/>
    <property type="molecule type" value="Genomic_DNA"/>
</dbReference>
<dbReference type="AlphaFoldDB" id="A0A9D2AV26"/>
<evidence type="ECO:0000313" key="2">
    <source>
        <dbReference type="Proteomes" id="UP000886847"/>
    </source>
</evidence>
<name>A0A9D2AV26_9FIRM</name>
<feature type="non-terminal residue" evidence="1">
    <location>
        <position position="1"/>
    </location>
</feature>
<dbReference type="Proteomes" id="UP000886847">
    <property type="component" value="Unassembled WGS sequence"/>
</dbReference>
<evidence type="ECO:0000313" key="1">
    <source>
        <dbReference type="EMBL" id="HIX50186.1"/>
    </source>
</evidence>
<reference evidence="1" key="2">
    <citation type="submission" date="2021-04" db="EMBL/GenBank/DDBJ databases">
        <authorList>
            <person name="Gilroy R."/>
        </authorList>
    </citation>
    <scope>NUCLEOTIDE SEQUENCE</scope>
    <source>
        <strain evidence="1">2189</strain>
    </source>
</reference>
<accession>A0A9D2AV26</accession>
<protein>
    <submittedName>
        <fullName evidence="1">Uncharacterized protein</fullName>
    </submittedName>
</protein>
<reference evidence="1" key="1">
    <citation type="journal article" date="2021" name="PeerJ">
        <title>Extensive microbial diversity within the chicken gut microbiome revealed by metagenomics and culture.</title>
        <authorList>
            <person name="Gilroy R."/>
            <person name="Ravi A."/>
            <person name="Getino M."/>
            <person name="Pursley I."/>
            <person name="Horton D.L."/>
            <person name="Alikhan N.F."/>
            <person name="Baker D."/>
            <person name="Gharbi K."/>
            <person name="Hall N."/>
            <person name="Watson M."/>
            <person name="Adriaenssens E.M."/>
            <person name="Foster-Nyarko E."/>
            <person name="Jarju S."/>
            <person name="Secka A."/>
            <person name="Antonio M."/>
            <person name="Oren A."/>
            <person name="Chaudhuri R.R."/>
            <person name="La Ragione R."/>
            <person name="Hildebrand F."/>
            <person name="Pallen M.J."/>
        </authorList>
    </citation>
    <scope>NUCLEOTIDE SEQUENCE</scope>
    <source>
        <strain evidence="1">2189</strain>
    </source>
</reference>